<evidence type="ECO:0000313" key="2">
    <source>
        <dbReference type="EMBL" id="CAK0792713.1"/>
    </source>
</evidence>
<name>A0ABN9PM46_9DINO</name>
<protein>
    <submittedName>
        <fullName evidence="2">Uncharacterized protein</fullName>
    </submittedName>
</protein>
<dbReference type="Gene3D" id="3.20.20.70">
    <property type="entry name" value="Aldolase class I"/>
    <property type="match status" value="1"/>
</dbReference>
<reference evidence="2" key="1">
    <citation type="submission" date="2023-10" db="EMBL/GenBank/DDBJ databases">
        <authorList>
            <person name="Chen Y."/>
            <person name="Shah S."/>
            <person name="Dougan E. K."/>
            <person name="Thang M."/>
            <person name="Chan C."/>
        </authorList>
    </citation>
    <scope>NUCLEOTIDE SEQUENCE [LARGE SCALE GENOMIC DNA]</scope>
</reference>
<sequence>GDPQVQGSDRPAVRGESDAPAGRREAGLRGDCSGHHRGRHQGGGDRWQKSRGARGQVQRSRHQGDPQVHRHQTCDICREVRRGHDQHRRLRVWGPPWGRRRAFAVWVLLPKAVKSLRVPVIVSGACANGQQLAGALAMGAAGE</sequence>
<feature type="region of interest" description="Disordered" evidence="1">
    <location>
        <begin position="1"/>
        <end position="72"/>
    </location>
</feature>
<gene>
    <name evidence="2" type="ORF">PCOR1329_LOCUS3212</name>
</gene>
<evidence type="ECO:0000313" key="3">
    <source>
        <dbReference type="Proteomes" id="UP001189429"/>
    </source>
</evidence>
<dbReference type="EMBL" id="CAUYUJ010000820">
    <property type="protein sequence ID" value="CAK0792713.1"/>
    <property type="molecule type" value="Genomic_DNA"/>
</dbReference>
<comment type="caution">
    <text evidence="2">The sequence shown here is derived from an EMBL/GenBank/DDBJ whole genome shotgun (WGS) entry which is preliminary data.</text>
</comment>
<feature type="compositionally biased region" description="Basic and acidic residues" evidence="1">
    <location>
        <begin position="62"/>
        <end position="72"/>
    </location>
</feature>
<feature type="non-terminal residue" evidence="2">
    <location>
        <position position="1"/>
    </location>
</feature>
<proteinExistence type="predicted"/>
<accession>A0ABN9PM46</accession>
<keyword evidence="3" id="KW-1185">Reference proteome</keyword>
<dbReference type="Proteomes" id="UP001189429">
    <property type="component" value="Unassembled WGS sequence"/>
</dbReference>
<feature type="compositionally biased region" description="Basic and acidic residues" evidence="1">
    <location>
        <begin position="11"/>
        <end position="34"/>
    </location>
</feature>
<dbReference type="InterPro" id="IPR013785">
    <property type="entry name" value="Aldolase_TIM"/>
</dbReference>
<dbReference type="SUPFAM" id="SSF51412">
    <property type="entry name" value="Inosine monophosphate dehydrogenase (IMPDH)"/>
    <property type="match status" value="1"/>
</dbReference>
<evidence type="ECO:0000256" key="1">
    <source>
        <dbReference type="SAM" id="MobiDB-lite"/>
    </source>
</evidence>
<organism evidence="2 3">
    <name type="scientific">Prorocentrum cordatum</name>
    <dbReference type="NCBI Taxonomy" id="2364126"/>
    <lineage>
        <taxon>Eukaryota</taxon>
        <taxon>Sar</taxon>
        <taxon>Alveolata</taxon>
        <taxon>Dinophyceae</taxon>
        <taxon>Prorocentrales</taxon>
        <taxon>Prorocentraceae</taxon>
        <taxon>Prorocentrum</taxon>
    </lineage>
</organism>